<comment type="catalytic activity">
    <reaction evidence="13">
        <text>precorrin-2 + NAD(+) = sirohydrochlorin + NADH + 2 H(+)</text>
        <dbReference type="Rhea" id="RHEA:15613"/>
        <dbReference type="ChEBI" id="CHEBI:15378"/>
        <dbReference type="ChEBI" id="CHEBI:57540"/>
        <dbReference type="ChEBI" id="CHEBI:57945"/>
        <dbReference type="ChEBI" id="CHEBI:58351"/>
        <dbReference type="ChEBI" id="CHEBI:58827"/>
        <dbReference type="EC" id="1.3.1.76"/>
    </reaction>
</comment>
<evidence type="ECO:0000256" key="6">
    <source>
        <dbReference type="ARBA" id="ARBA00022691"/>
    </source>
</evidence>
<dbReference type="Gene3D" id="3.40.1010.10">
    <property type="entry name" value="Cobalt-precorrin-4 Transmethylase, Domain 1"/>
    <property type="match status" value="1"/>
</dbReference>
<evidence type="ECO:0000256" key="9">
    <source>
        <dbReference type="ARBA" id="ARBA00023239"/>
    </source>
</evidence>
<comment type="pathway">
    <text evidence="14">Cofactor biosynthesis; adenosylcobalamin biosynthesis; precorrin-2 from uroporphyrinogen III: step 1/1.</text>
</comment>
<evidence type="ECO:0000256" key="1">
    <source>
        <dbReference type="ARBA" id="ARBA00005010"/>
    </source>
</evidence>
<dbReference type="InterPro" id="IPR003043">
    <property type="entry name" value="Uropor_MeTrfase_CS"/>
</dbReference>
<keyword evidence="6" id="KW-0949">S-adenosyl-L-methionine</keyword>
<proteinExistence type="inferred from homology"/>
<dbReference type="GO" id="GO:0051287">
    <property type="term" value="F:NAD binding"/>
    <property type="evidence" value="ECO:0007669"/>
    <property type="project" value="InterPro"/>
</dbReference>
<feature type="active site" description="Proton donor" evidence="15">
    <location>
        <position position="223"/>
    </location>
</feature>
<keyword evidence="8" id="KW-0520">NAD</keyword>
<dbReference type="Gene3D" id="3.30.950.10">
    <property type="entry name" value="Methyltransferase, Cobalt-precorrin-4 Transmethylase, Domain 2"/>
    <property type="match status" value="1"/>
</dbReference>
<dbReference type="InterPro" id="IPR014776">
    <property type="entry name" value="4pyrrole_Mease_sub2"/>
</dbReference>
<dbReference type="EC" id="2.1.1.107" evidence="18"/>
<evidence type="ECO:0000256" key="14">
    <source>
        <dbReference type="ARBA" id="ARBA00060548"/>
    </source>
</evidence>
<evidence type="ECO:0000256" key="13">
    <source>
        <dbReference type="ARBA" id="ARBA00047561"/>
    </source>
</evidence>
<dbReference type="NCBIfam" id="TIGR01469">
    <property type="entry name" value="cobA_cysG_Cterm"/>
    <property type="match status" value="1"/>
</dbReference>
<sequence>MKFFPLFWNMASRQILVVGEGNRAMRKLKLLLRADLDVSVAMSAPDAQIEAMLRTKKLKAASLNLESDSLKQFDYIVLALEDQSQIDRLYESAKALGKAVHIAGDDARSDFLLPAMEEVSGLTLAVSSGLSLPGKAKRFINRISRLIKDDEAQATAPQTNIGTSTLKPGEVALVGAGPGAPELLTIAAYQMLQQADVVVFDRLVSNEIVALIPSQTLCYSVGKNAGFHSVQQQDINALLVDFAKQGQKVLRLKGGDNFIFGRGGEELQELISEGISFQVVPGITAASGCSSYAGIPLTHRDYAQSVSFVTGHPKKDGSEIDWSRYAFDQQTLVVYMGRLQAPTIQKALIEHGRDPQTPIAIVERGTRIDQRVSLGVLEGLDELAKHAESPALLIIGEVVSLQQDLDWYQQA</sequence>
<evidence type="ECO:0000313" key="18">
    <source>
        <dbReference type="EMBL" id="RKF15869.1"/>
    </source>
</evidence>
<dbReference type="GO" id="GO:0004851">
    <property type="term" value="F:uroporphyrin-III C-methyltransferase activity"/>
    <property type="evidence" value="ECO:0007669"/>
    <property type="project" value="UniProtKB-EC"/>
</dbReference>
<dbReference type="RefSeq" id="WP_120355954.1">
    <property type="nucleotide sequence ID" value="NZ_RAQO01000008.1"/>
</dbReference>
<dbReference type="Pfam" id="PF00590">
    <property type="entry name" value="TP_methylase"/>
    <property type="match status" value="1"/>
</dbReference>
<dbReference type="InterPro" id="IPR014777">
    <property type="entry name" value="4pyrrole_Mease_sub1"/>
</dbReference>
<dbReference type="GO" id="GO:0032259">
    <property type="term" value="P:methylation"/>
    <property type="evidence" value="ECO:0007669"/>
    <property type="project" value="UniProtKB-KW"/>
</dbReference>
<evidence type="ECO:0000256" key="15">
    <source>
        <dbReference type="PIRSR" id="PIRSR036426-1"/>
    </source>
</evidence>
<dbReference type="PANTHER" id="PTHR45790:SF1">
    <property type="entry name" value="SIROHEME SYNTHASE"/>
    <property type="match status" value="1"/>
</dbReference>
<dbReference type="Pfam" id="PF13241">
    <property type="entry name" value="NAD_binding_7"/>
    <property type="match status" value="1"/>
</dbReference>
<reference evidence="18 19" key="1">
    <citation type="submission" date="2018-09" db="EMBL/GenBank/DDBJ databases">
        <authorList>
            <person name="Wang Z."/>
        </authorList>
    </citation>
    <scope>NUCLEOTIDE SEQUENCE [LARGE SCALE GENOMIC DNA]</scope>
    <source>
        <strain evidence="18 19">ALS 81</strain>
    </source>
</reference>
<dbReference type="InterPro" id="IPR012409">
    <property type="entry name" value="Sirohaem_synth"/>
</dbReference>
<dbReference type="InterPro" id="IPR050161">
    <property type="entry name" value="Siro_Cobalamin_biosynth"/>
</dbReference>
<dbReference type="AlphaFoldDB" id="A0A420E8Q9"/>
<dbReference type="PROSITE" id="PS00840">
    <property type="entry name" value="SUMT_2"/>
    <property type="match status" value="1"/>
</dbReference>
<evidence type="ECO:0000256" key="7">
    <source>
        <dbReference type="ARBA" id="ARBA00023002"/>
    </source>
</evidence>
<evidence type="ECO:0000256" key="4">
    <source>
        <dbReference type="ARBA" id="ARBA00022603"/>
    </source>
</evidence>
<dbReference type="NCBIfam" id="NF004790">
    <property type="entry name" value="PRK06136.1"/>
    <property type="match status" value="1"/>
</dbReference>
<comment type="similarity">
    <text evidence="2 16">Belongs to the precorrin methyltransferase family.</text>
</comment>
<dbReference type="InterPro" id="IPR036291">
    <property type="entry name" value="NAD(P)-bd_dom_sf"/>
</dbReference>
<keyword evidence="10" id="KW-0627">Porphyrin biosynthesis</keyword>
<comment type="pathway">
    <text evidence="12">Porphyrin-containing compound metabolism; siroheme biosynthesis; precorrin-2 from uroporphyrinogen III: step 1/1.</text>
</comment>
<dbReference type="GO" id="GO:0019354">
    <property type="term" value="P:siroheme biosynthetic process"/>
    <property type="evidence" value="ECO:0007669"/>
    <property type="project" value="UniProtKB-UniPathway"/>
</dbReference>
<dbReference type="OrthoDB" id="9815856at2"/>
<name>A0A420E8Q9_9ALTE</name>
<dbReference type="InterPro" id="IPR000878">
    <property type="entry name" value="4pyrrol_Mease"/>
</dbReference>
<dbReference type="UniPathway" id="UPA00262">
    <property type="reaction ID" value="UER00211"/>
</dbReference>
<organism evidence="18 19">
    <name type="scientific">Alginatibacterium sediminis</name>
    <dbReference type="NCBI Taxonomy" id="2164068"/>
    <lineage>
        <taxon>Bacteria</taxon>
        <taxon>Pseudomonadati</taxon>
        <taxon>Pseudomonadota</taxon>
        <taxon>Gammaproteobacteria</taxon>
        <taxon>Alteromonadales</taxon>
        <taxon>Alteromonadaceae</taxon>
        <taxon>Alginatibacterium</taxon>
    </lineage>
</organism>
<dbReference type="InterPro" id="IPR006366">
    <property type="entry name" value="CobA/CysG_C"/>
</dbReference>
<gene>
    <name evidence="18" type="primary">cobA</name>
    <name evidence="18" type="ORF">DBZ36_15990</name>
</gene>
<evidence type="ECO:0000256" key="16">
    <source>
        <dbReference type="RuleBase" id="RU003960"/>
    </source>
</evidence>
<comment type="pathway">
    <text evidence="1">Porphyrin-containing compound metabolism; siroheme biosynthesis; sirohydrochlorin from precorrin-2: step 1/1.</text>
</comment>
<keyword evidence="3" id="KW-0169">Cobalamin biosynthesis</keyword>
<dbReference type="GO" id="GO:0009236">
    <property type="term" value="P:cobalamin biosynthetic process"/>
    <property type="evidence" value="ECO:0007669"/>
    <property type="project" value="UniProtKB-KW"/>
</dbReference>
<evidence type="ECO:0000256" key="5">
    <source>
        <dbReference type="ARBA" id="ARBA00022679"/>
    </source>
</evidence>
<feature type="domain" description="Tetrapyrrole methylase" evidence="17">
    <location>
        <begin position="171"/>
        <end position="379"/>
    </location>
</feature>
<dbReference type="GO" id="GO:0051266">
    <property type="term" value="F:sirohydrochlorin ferrochelatase activity"/>
    <property type="evidence" value="ECO:0007669"/>
    <property type="project" value="InterPro"/>
</dbReference>
<evidence type="ECO:0000256" key="2">
    <source>
        <dbReference type="ARBA" id="ARBA00005879"/>
    </source>
</evidence>
<dbReference type="FunFam" id="3.30.950.10:FF:000001">
    <property type="entry name" value="Siroheme synthase"/>
    <property type="match status" value="1"/>
</dbReference>
<dbReference type="PIRSF" id="PIRSF036426">
    <property type="entry name" value="Sirohaem_synth"/>
    <property type="match status" value="1"/>
</dbReference>
<evidence type="ECO:0000256" key="12">
    <source>
        <dbReference type="ARBA" id="ARBA00025705"/>
    </source>
</evidence>
<keyword evidence="5 16" id="KW-0808">Transferase</keyword>
<dbReference type="CDD" id="cd11642">
    <property type="entry name" value="SUMT"/>
    <property type="match status" value="1"/>
</dbReference>
<dbReference type="NCBIfam" id="TIGR01470">
    <property type="entry name" value="cysG_Nterm"/>
    <property type="match status" value="1"/>
</dbReference>
<keyword evidence="4 16" id="KW-0489">Methyltransferase</keyword>
<dbReference type="FunFam" id="3.40.1010.10:FF:000001">
    <property type="entry name" value="Siroheme synthase"/>
    <property type="match status" value="1"/>
</dbReference>
<comment type="caution">
    <text evidence="18">The sequence shown here is derived from an EMBL/GenBank/DDBJ whole genome shotgun (WGS) entry which is preliminary data.</text>
</comment>
<evidence type="ECO:0000256" key="3">
    <source>
        <dbReference type="ARBA" id="ARBA00022573"/>
    </source>
</evidence>
<evidence type="ECO:0000313" key="19">
    <source>
        <dbReference type="Proteomes" id="UP000286482"/>
    </source>
</evidence>
<dbReference type="PANTHER" id="PTHR45790">
    <property type="entry name" value="SIROHEME SYNTHASE-RELATED"/>
    <property type="match status" value="1"/>
</dbReference>
<dbReference type="InterPro" id="IPR035996">
    <property type="entry name" value="4pyrrol_Methylase_sf"/>
</dbReference>
<feature type="active site" description="Proton acceptor" evidence="15">
    <location>
        <position position="201"/>
    </location>
</feature>
<dbReference type="Gene3D" id="3.40.50.720">
    <property type="entry name" value="NAD(P)-binding Rossmann-like Domain"/>
    <property type="match status" value="1"/>
</dbReference>
<evidence type="ECO:0000256" key="10">
    <source>
        <dbReference type="ARBA" id="ARBA00023244"/>
    </source>
</evidence>
<evidence type="ECO:0000256" key="8">
    <source>
        <dbReference type="ARBA" id="ARBA00023027"/>
    </source>
</evidence>
<protein>
    <submittedName>
        <fullName evidence="18">Uroporphyrinogen-III C-methyltransferase</fullName>
        <ecNumber evidence="18">2.1.1.107</ecNumber>
    </submittedName>
</protein>
<dbReference type="Proteomes" id="UP000286482">
    <property type="component" value="Unassembled WGS sequence"/>
</dbReference>
<dbReference type="GO" id="GO:0043115">
    <property type="term" value="F:precorrin-2 dehydrogenase activity"/>
    <property type="evidence" value="ECO:0007669"/>
    <property type="project" value="UniProtKB-EC"/>
</dbReference>
<keyword evidence="19" id="KW-1185">Reference proteome</keyword>
<dbReference type="SUPFAM" id="SSF53790">
    <property type="entry name" value="Tetrapyrrole methylase"/>
    <property type="match status" value="1"/>
</dbReference>
<keyword evidence="9" id="KW-0456">Lyase</keyword>
<dbReference type="SUPFAM" id="SSF51735">
    <property type="entry name" value="NAD(P)-binding Rossmann-fold domains"/>
    <property type="match status" value="1"/>
</dbReference>
<accession>A0A420E8Q9</accession>
<keyword evidence="11" id="KW-0511">Multifunctional enzyme</keyword>
<evidence type="ECO:0000256" key="11">
    <source>
        <dbReference type="ARBA" id="ARBA00023268"/>
    </source>
</evidence>
<dbReference type="EMBL" id="RAQO01000008">
    <property type="protein sequence ID" value="RKF15869.1"/>
    <property type="molecule type" value="Genomic_DNA"/>
</dbReference>
<keyword evidence="7" id="KW-0560">Oxidoreductase</keyword>
<dbReference type="InterPro" id="IPR006367">
    <property type="entry name" value="Sirohaem_synthase_N"/>
</dbReference>
<evidence type="ECO:0000259" key="17">
    <source>
        <dbReference type="Pfam" id="PF00590"/>
    </source>
</evidence>